<dbReference type="AlphaFoldDB" id="A0AAV1CEH9"/>
<evidence type="ECO:0000256" key="5">
    <source>
        <dbReference type="SAM" id="Coils"/>
    </source>
</evidence>
<dbReference type="Gene3D" id="1.10.1170.10">
    <property type="entry name" value="Inhibitor Of Apoptosis Protein (2mihbC-IAP-1), Chain A"/>
    <property type="match status" value="1"/>
</dbReference>
<keyword evidence="2 4" id="KW-0863">Zinc-finger</keyword>
<dbReference type="PANTHER" id="PTHR42647">
    <property type="entry name" value="SBP (S-RIBONUCLEASE BINDING PROTEIN) FAMILY PROTEIN"/>
    <property type="match status" value="1"/>
</dbReference>
<dbReference type="InterPro" id="IPR011029">
    <property type="entry name" value="DEATH-like_dom_sf"/>
</dbReference>
<dbReference type="CDD" id="cd16649">
    <property type="entry name" value="mRING-HC-C3HC5_CGRF1-like"/>
    <property type="match status" value="1"/>
</dbReference>
<evidence type="ECO:0000313" key="8">
    <source>
        <dbReference type="Proteomes" id="UP001161247"/>
    </source>
</evidence>
<name>A0AAV1CEH9_OLDCO</name>
<keyword evidence="8" id="KW-1185">Reference proteome</keyword>
<evidence type="ECO:0000256" key="1">
    <source>
        <dbReference type="ARBA" id="ARBA00022723"/>
    </source>
</evidence>
<dbReference type="PROSITE" id="PS50089">
    <property type="entry name" value="ZF_RING_2"/>
    <property type="match status" value="1"/>
</dbReference>
<keyword evidence="5" id="KW-0175">Coiled coil</keyword>
<evidence type="ECO:0000256" key="2">
    <source>
        <dbReference type="ARBA" id="ARBA00022771"/>
    </source>
</evidence>
<reference evidence="7" key="1">
    <citation type="submission" date="2023-03" db="EMBL/GenBank/DDBJ databases">
        <authorList>
            <person name="Julca I."/>
        </authorList>
    </citation>
    <scope>NUCLEOTIDE SEQUENCE</scope>
</reference>
<dbReference type="Gene3D" id="1.10.8.10">
    <property type="entry name" value="DNA helicase RuvA subunit, C-terminal domain"/>
    <property type="match status" value="1"/>
</dbReference>
<organism evidence="7 8">
    <name type="scientific">Oldenlandia corymbosa var. corymbosa</name>
    <dbReference type="NCBI Taxonomy" id="529605"/>
    <lineage>
        <taxon>Eukaryota</taxon>
        <taxon>Viridiplantae</taxon>
        <taxon>Streptophyta</taxon>
        <taxon>Embryophyta</taxon>
        <taxon>Tracheophyta</taxon>
        <taxon>Spermatophyta</taxon>
        <taxon>Magnoliopsida</taxon>
        <taxon>eudicotyledons</taxon>
        <taxon>Gunneridae</taxon>
        <taxon>Pentapetalae</taxon>
        <taxon>asterids</taxon>
        <taxon>lamiids</taxon>
        <taxon>Gentianales</taxon>
        <taxon>Rubiaceae</taxon>
        <taxon>Rubioideae</taxon>
        <taxon>Spermacoceae</taxon>
        <taxon>Hedyotis-Oldenlandia complex</taxon>
        <taxon>Oldenlandia</taxon>
    </lineage>
</organism>
<feature type="domain" description="RING-type" evidence="6">
    <location>
        <begin position="288"/>
        <end position="323"/>
    </location>
</feature>
<dbReference type="Proteomes" id="UP001161247">
    <property type="component" value="Chromosome 2"/>
</dbReference>
<gene>
    <name evidence="7" type="ORF">OLC1_LOCUS4487</name>
</gene>
<evidence type="ECO:0000313" key="7">
    <source>
        <dbReference type="EMBL" id="CAI9092942.1"/>
    </source>
</evidence>
<dbReference type="PANTHER" id="PTHR42647:SF9">
    <property type="entry name" value="S-RIBONUCLEASE BINDING PROTEIN SBP1-RELATED"/>
    <property type="match status" value="1"/>
</dbReference>
<sequence length="335" mass="37317">MLGDNNGNSSIPVFLDEGRFQYPASASNQLQLFGNMSYGFTGDPVNHFGKEQTAPILRPNKRSREAEVIASQQKLQISLNNNIYHDEMDRTARIPCQNPVSTGLRLSYDDEEHNSSVTSASGSMTAASSIIWSANDNIRAELDRQREEFDQYIKTQEEFFTKGIRDMKKRHMASFLSAIEKGVGKKLHEKDLELENINRKNKELAERMKQVAADAQQWCYRAKYNESVVNILKANLQQALQGAADQGKEGFGDSENDDAASCIDPNNHLNMPSGSGKLSAAVRGNMICRTCKKKEVSVLLMPCRHLCLCIDCEGLVSVCPVCQMFTTGSVQVYLS</sequence>
<dbReference type="GO" id="GO:0008270">
    <property type="term" value="F:zinc ion binding"/>
    <property type="evidence" value="ECO:0007669"/>
    <property type="project" value="UniProtKB-KW"/>
</dbReference>
<dbReference type="PIRSF" id="PIRSF036836">
    <property type="entry name" value="RNase_bind_SBP1"/>
    <property type="match status" value="1"/>
</dbReference>
<evidence type="ECO:0000256" key="4">
    <source>
        <dbReference type="PROSITE-ProRule" id="PRU00175"/>
    </source>
</evidence>
<keyword evidence="1" id="KW-0479">Metal-binding</keyword>
<dbReference type="GO" id="GO:0004842">
    <property type="term" value="F:ubiquitin-protein transferase activity"/>
    <property type="evidence" value="ECO:0007669"/>
    <property type="project" value="TreeGrafter"/>
</dbReference>
<dbReference type="FunFam" id="3.30.40.10:FF:000239">
    <property type="entry name" value="probable BOI-related E3 ubiquitin-protein ligase 2"/>
    <property type="match status" value="1"/>
</dbReference>
<keyword evidence="3" id="KW-0862">Zinc</keyword>
<evidence type="ECO:0000259" key="6">
    <source>
        <dbReference type="PROSITE" id="PS50089"/>
    </source>
</evidence>
<protein>
    <submittedName>
        <fullName evidence="7">OLC1v1028319C1</fullName>
    </submittedName>
</protein>
<dbReference type="Pfam" id="PF13920">
    <property type="entry name" value="zf-C3HC4_3"/>
    <property type="match status" value="1"/>
</dbReference>
<evidence type="ECO:0000256" key="3">
    <source>
        <dbReference type="ARBA" id="ARBA00022833"/>
    </source>
</evidence>
<dbReference type="Gene3D" id="1.10.533.10">
    <property type="entry name" value="Death Domain, Fas"/>
    <property type="match status" value="1"/>
</dbReference>
<dbReference type="EMBL" id="OX459119">
    <property type="protein sequence ID" value="CAI9092942.1"/>
    <property type="molecule type" value="Genomic_DNA"/>
</dbReference>
<accession>A0AAV1CEH9</accession>
<dbReference type="InterPro" id="IPR001841">
    <property type="entry name" value="Znf_RING"/>
</dbReference>
<proteinExistence type="predicted"/>
<feature type="coiled-coil region" evidence="5">
    <location>
        <begin position="187"/>
        <end position="214"/>
    </location>
</feature>